<name>A0AB39CCD5_9VIRU</name>
<dbReference type="EMBL" id="PQ015378">
    <property type="protein sequence ID" value="XDJ14587.1"/>
    <property type="molecule type" value="Genomic_DNA"/>
</dbReference>
<proteinExistence type="predicted"/>
<organism evidence="1">
    <name type="scientific">Pseudomonas phage RVTF4</name>
    <dbReference type="NCBI Taxonomy" id="3236931"/>
    <lineage>
        <taxon>Viruses</taxon>
    </lineage>
</organism>
<accession>A0AB39CCD5</accession>
<sequence>MIEKLNPGQFPVLQRPSSVAHFVQHSQSMPQRVEIPGGDLAETGFVKVTGEKSVDLYALCQNDGRAKTLSVKAIAYVDEGDNLRIHELTNRAPTDLRDPAHTRNGKARVEIGHVTKLCNLRWGFNLVIDPLTGYTTIEVDRESPIVGLKLQFD</sequence>
<reference evidence="1" key="1">
    <citation type="submission" date="2024-07" db="EMBL/GenBank/DDBJ databases">
        <authorList>
            <person name="Bringhurst R.M."/>
            <person name="Homer T.E."/>
        </authorList>
    </citation>
    <scope>NUCLEOTIDE SEQUENCE</scope>
</reference>
<protein>
    <submittedName>
        <fullName evidence="1">Uncharacterized protein</fullName>
    </submittedName>
</protein>
<evidence type="ECO:0000313" key="1">
    <source>
        <dbReference type="EMBL" id="XDJ14587.1"/>
    </source>
</evidence>